<dbReference type="EMBL" id="AGNL01004533">
    <property type="protein sequence ID" value="EJK73398.1"/>
    <property type="molecule type" value="Genomic_DNA"/>
</dbReference>
<protein>
    <recommendedName>
        <fullName evidence="6">Peptidase S54 rhomboid domain-containing protein</fullName>
    </recommendedName>
</protein>
<organism evidence="4 5">
    <name type="scientific">Thalassiosira oceanica</name>
    <name type="common">Marine diatom</name>
    <dbReference type="NCBI Taxonomy" id="159749"/>
    <lineage>
        <taxon>Eukaryota</taxon>
        <taxon>Sar</taxon>
        <taxon>Stramenopiles</taxon>
        <taxon>Ochrophyta</taxon>
        <taxon>Bacillariophyta</taxon>
        <taxon>Coscinodiscophyceae</taxon>
        <taxon>Thalassiosirophycidae</taxon>
        <taxon>Thalassiosirales</taxon>
        <taxon>Thalassiosiraceae</taxon>
        <taxon>Thalassiosira</taxon>
    </lineage>
</organism>
<reference evidence="4 5" key="1">
    <citation type="journal article" date="2012" name="Genome Biol.">
        <title>Genome and low-iron response of an oceanic diatom adapted to chronic iron limitation.</title>
        <authorList>
            <person name="Lommer M."/>
            <person name="Specht M."/>
            <person name="Roy A.S."/>
            <person name="Kraemer L."/>
            <person name="Andreson R."/>
            <person name="Gutowska M.A."/>
            <person name="Wolf J."/>
            <person name="Bergner S.V."/>
            <person name="Schilhabel M.B."/>
            <person name="Klostermeier U.C."/>
            <person name="Beiko R.G."/>
            <person name="Rosenstiel P."/>
            <person name="Hippler M."/>
            <person name="Laroche J."/>
        </authorList>
    </citation>
    <scope>NUCLEOTIDE SEQUENCE [LARGE SCALE GENOMIC DNA]</scope>
    <source>
        <strain evidence="4 5">CCMP1005</strain>
    </source>
</reference>
<sequence length="751" mass="81678">MVHRRRSQSSLVIPLALSPILVADCVSRQAGFAFRHEARRTNIEIQNIRSSRRYLNLPGRRRQSDNWTDDSKSSRNDPDVSSFRPPWRDHQGNDGGNTFAHMYTKKSTDEFKRPWSEDDHLMEDIIDAHPTIKPNAASLNASPQSNAPPPWKKLASAPPPQQNSQPPARTPSQDANTFRHPFQMSSTDEFKRPHGMPSNMATGQAPRMRVDDLKMPWQTTSTDEFRRSSDGPTRRNAPQQPIYQGRDRSDTMPWRNHVGNDSFESTLLPNQNQQSPLQNLASQGTVQDATIVNDPRASQMSSPMKFAQLPRATPPVSEHQVQWEQSEPARVPRRGGGGGGGGMAIHSVRWPLVRDPPGVASEFPLLVTRILVTCFSSVATWYLHLQNGYSPVLASSAVTLLVSTCLDRRLGQAAFCGSFAGMSGGHLLPNFGSAALLGALSSASYELLININNVCLGIGGRLGATAFLATGIFAKYRGVRFIGRKLRRGVWSSSSGVSSVAISMILFHIMGAVATIMLRESSDDSAAADPVRASSVVGVLGSLFINDPTSALALYGGSFVGMSLPSRLMYGNAPGNARPGQPQSAANLLASFAGAGAIAGLVHALTIHSGYWTGGWGGKAGLCAFAGCWVYRGFGNVPRYFSKPGGGVPVSHHFVKRTSFVFISRPTILRYSSSGLEVPIEYCSIAENKLLGLIMSLADSGYPNCRCDKHLKRIVYSKRKSSVDRLPKLWLVVSHVVVTRKTHGGRKDVIA</sequence>
<dbReference type="OrthoDB" id="48540at2759"/>
<feature type="region of interest" description="Disordered" evidence="1">
    <location>
        <begin position="55"/>
        <end position="101"/>
    </location>
</feature>
<feature type="transmembrane region" description="Helical" evidence="2">
    <location>
        <begin position="611"/>
        <end position="631"/>
    </location>
</feature>
<feature type="transmembrane region" description="Helical" evidence="2">
    <location>
        <begin position="585"/>
        <end position="605"/>
    </location>
</feature>
<feature type="signal peptide" evidence="3">
    <location>
        <begin position="1"/>
        <end position="23"/>
    </location>
</feature>
<comment type="caution">
    <text evidence="4">The sequence shown here is derived from an EMBL/GenBank/DDBJ whole genome shotgun (WGS) entry which is preliminary data.</text>
</comment>
<feature type="transmembrane region" description="Helical" evidence="2">
    <location>
        <begin position="495"/>
        <end position="518"/>
    </location>
</feature>
<dbReference type="Proteomes" id="UP000266841">
    <property type="component" value="Unassembled WGS sequence"/>
</dbReference>
<feature type="chain" id="PRO_5003837605" description="Peptidase S54 rhomboid domain-containing protein" evidence="3">
    <location>
        <begin position="24"/>
        <end position="751"/>
    </location>
</feature>
<evidence type="ECO:0000313" key="4">
    <source>
        <dbReference type="EMBL" id="EJK73398.1"/>
    </source>
</evidence>
<proteinExistence type="predicted"/>
<feature type="transmembrane region" description="Helical" evidence="2">
    <location>
        <begin position="538"/>
        <end position="564"/>
    </location>
</feature>
<feature type="region of interest" description="Disordered" evidence="1">
    <location>
        <begin position="320"/>
        <end position="340"/>
    </location>
</feature>
<evidence type="ECO:0000313" key="5">
    <source>
        <dbReference type="Proteomes" id="UP000266841"/>
    </source>
</evidence>
<feature type="region of interest" description="Disordered" evidence="1">
    <location>
        <begin position="134"/>
        <end position="270"/>
    </location>
</feature>
<evidence type="ECO:0000256" key="2">
    <source>
        <dbReference type="SAM" id="Phobius"/>
    </source>
</evidence>
<keyword evidence="2" id="KW-0812">Transmembrane</keyword>
<keyword evidence="5" id="KW-1185">Reference proteome</keyword>
<feature type="compositionally biased region" description="Pro residues" evidence="1">
    <location>
        <begin position="146"/>
        <end position="161"/>
    </location>
</feature>
<gene>
    <name evidence="4" type="ORF">THAOC_04981</name>
</gene>
<feature type="transmembrane region" description="Helical" evidence="2">
    <location>
        <begin position="451"/>
        <end position="474"/>
    </location>
</feature>
<name>K0T3X6_THAOC</name>
<evidence type="ECO:0000256" key="3">
    <source>
        <dbReference type="SAM" id="SignalP"/>
    </source>
</evidence>
<dbReference type="AlphaFoldDB" id="K0T3X6"/>
<feature type="compositionally biased region" description="Basic and acidic residues" evidence="1">
    <location>
        <begin position="69"/>
        <end position="78"/>
    </location>
</feature>
<keyword evidence="3" id="KW-0732">Signal</keyword>
<feature type="compositionally biased region" description="Basic and acidic residues" evidence="1">
    <location>
        <begin position="223"/>
        <end position="233"/>
    </location>
</feature>
<evidence type="ECO:0000256" key="1">
    <source>
        <dbReference type="SAM" id="MobiDB-lite"/>
    </source>
</evidence>
<keyword evidence="2" id="KW-1133">Transmembrane helix</keyword>
<accession>K0T3X6</accession>
<evidence type="ECO:0008006" key="6">
    <source>
        <dbReference type="Google" id="ProtNLM"/>
    </source>
</evidence>
<keyword evidence="2" id="KW-0472">Membrane</keyword>
<dbReference type="eggNOG" id="ENOG502SE5M">
    <property type="taxonomic scope" value="Eukaryota"/>
</dbReference>